<evidence type="ECO:0000313" key="6">
    <source>
        <dbReference type="EnsemblMetazoa" id="XP_019755012.1"/>
    </source>
</evidence>
<dbReference type="InterPro" id="IPR051277">
    <property type="entry name" value="SEZ6_CSMD_C4BPB_Regulators"/>
</dbReference>
<reference evidence="6" key="2">
    <citation type="submission" date="2024-08" db="UniProtKB">
        <authorList>
            <consortium name="EnsemblMetazoa"/>
        </authorList>
    </citation>
    <scope>IDENTIFICATION</scope>
</reference>
<dbReference type="AlphaFoldDB" id="A0AAR5P298"/>
<dbReference type="SUPFAM" id="SSF57535">
    <property type="entry name" value="Complement control module/SCR domain"/>
    <property type="match status" value="2"/>
</dbReference>
<keyword evidence="4" id="KW-0768">Sushi</keyword>
<dbReference type="InterPro" id="IPR035976">
    <property type="entry name" value="Sushi/SCR/CCP_sf"/>
</dbReference>
<evidence type="ECO:0000256" key="2">
    <source>
        <dbReference type="ARBA" id="ARBA00022737"/>
    </source>
</evidence>
<dbReference type="PANTHER" id="PTHR45656">
    <property type="entry name" value="PROTEIN CBR-CLEC-78"/>
    <property type="match status" value="1"/>
</dbReference>
<dbReference type="SMART" id="SM00032">
    <property type="entry name" value="CCP"/>
    <property type="match status" value="2"/>
</dbReference>
<dbReference type="CDD" id="cd00033">
    <property type="entry name" value="CCP"/>
    <property type="match status" value="2"/>
</dbReference>
<dbReference type="InterPro" id="IPR000436">
    <property type="entry name" value="Sushi_SCR_CCP_dom"/>
</dbReference>
<dbReference type="Proteomes" id="UP000019118">
    <property type="component" value="Unassembled WGS sequence"/>
</dbReference>
<feature type="domain" description="Sushi" evidence="5">
    <location>
        <begin position="65"/>
        <end position="123"/>
    </location>
</feature>
<keyword evidence="3" id="KW-1015">Disulfide bond</keyword>
<evidence type="ECO:0000256" key="3">
    <source>
        <dbReference type="ARBA" id="ARBA00023157"/>
    </source>
</evidence>
<evidence type="ECO:0000256" key="4">
    <source>
        <dbReference type="PROSITE-ProRule" id="PRU00302"/>
    </source>
</evidence>
<protein>
    <recommendedName>
        <fullName evidence="5">Sushi domain-containing protein</fullName>
    </recommendedName>
</protein>
<dbReference type="Gene3D" id="2.10.70.10">
    <property type="entry name" value="Complement Module, domain 1"/>
    <property type="match status" value="2"/>
</dbReference>
<evidence type="ECO:0000259" key="5">
    <source>
        <dbReference type="PROSITE" id="PS50923"/>
    </source>
</evidence>
<reference evidence="7" key="1">
    <citation type="journal article" date="2013" name="Genome Biol.">
        <title>Draft genome of the mountain pine beetle, Dendroctonus ponderosae Hopkins, a major forest pest.</title>
        <authorList>
            <person name="Keeling C.I."/>
            <person name="Yuen M.M."/>
            <person name="Liao N.Y."/>
            <person name="Docking T.R."/>
            <person name="Chan S.K."/>
            <person name="Taylor G.A."/>
            <person name="Palmquist D.L."/>
            <person name="Jackman S.D."/>
            <person name="Nguyen A."/>
            <person name="Li M."/>
            <person name="Henderson H."/>
            <person name="Janes J.K."/>
            <person name="Zhao Y."/>
            <person name="Pandoh P."/>
            <person name="Moore R."/>
            <person name="Sperling F.A."/>
            <person name="Huber D.P."/>
            <person name="Birol I."/>
            <person name="Jones S.J."/>
            <person name="Bohlmann J."/>
        </authorList>
    </citation>
    <scope>NUCLEOTIDE SEQUENCE</scope>
</reference>
<comment type="caution">
    <text evidence="4">Lacks conserved residue(s) required for the propagation of feature annotation.</text>
</comment>
<dbReference type="KEGG" id="dpa:109533908"/>
<sequence length="124" mass="13781">YCLSPPTIDHARNNALPEQATFDLDSTLKYFCHTGYVTNGFPKAKCLAIDGLASWYGPDMSCEPRSCGSPTQIPHGYHAGECYTFGCRISYHCVESYELVGKGDRFCQSDGNWSPKELPTCVRK</sequence>
<keyword evidence="2" id="KW-0677">Repeat</keyword>
<accession>A0AAR5P298</accession>
<keyword evidence="7" id="KW-1185">Reference proteome</keyword>
<organism evidence="6 7">
    <name type="scientific">Dendroctonus ponderosae</name>
    <name type="common">Mountain pine beetle</name>
    <dbReference type="NCBI Taxonomy" id="77166"/>
    <lineage>
        <taxon>Eukaryota</taxon>
        <taxon>Metazoa</taxon>
        <taxon>Ecdysozoa</taxon>
        <taxon>Arthropoda</taxon>
        <taxon>Hexapoda</taxon>
        <taxon>Insecta</taxon>
        <taxon>Pterygota</taxon>
        <taxon>Neoptera</taxon>
        <taxon>Endopterygota</taxon>
        <taxon>Coleoptera</taxon>
        <taxon>Polyphaga</taxon>
        <taxon>Cucujiformia</taxon>
        <taxon>Curculionidae</taxon>
        <taxon>Scolytinae</taxon>
        <taxon>Dendroctonus</taxon>
    </lineage>
</organism>
<proteinExistence type="predicted"/>
<dbReference type="PROSITE" id="PS50923">
    <property type="entry name" value="SUSHI"/>
    <property type="match status" value="2"/>
</dbReference>
<evidence type="ECO:0000256" key="1">
    <source>
        <dbReference type="ARBA" id="ARBA00022729"/>
    </source>
</evidence>
<dbReference type="FunFam" id="2.10.70.10:FF:000086">
    <property type="entry name" value="Hig-anchoring scaffold protein, isoform A"/>
    <property type="match status" value="1"/>
</dbReference>
<dbReference type="EnsemblMetazoa" id="XM_019899453.1">
    <property type="protein sequence ID" value="XP_019755012.1"/>
    <property type="gene ID" value="LOC109533908"/>
</dbReference>
<dbReference type="GeneID" id="109533908"/>
<dbReference type="PANTHER" id="PTHR45656:SF4">
    <property type="entry name" value="PROTEIN CBR-CLEC-78"/>
    <property type="match status" value="1"/>
</dbReference>
<name>A0AAR5P298_DENPD</name>
<dbReference type="Pfam" id="PF00084">
    <property type="entry name" value="Sushi"/>
    <property type="match status" value="2"/>
</dbReference>
<keyword evidence="1" id="KW-0732">Signal</keyword>
<feature type="domain" description="Sushi" evidence="5">
    <location>
        <begin position="1"/>
        <end position="64"/>
    </location>
</feature>
<evidence type="ECO:0000313" key="7">
    <source>
        <dbReference type="Proteomes" id="UP000019118"/>
    </source>
</evidence>